<dbReference type="EMBL" id="CP115965">
    <property type="protein sequence ID" value="WZW97023.1"/>
    <property type="molecule type" value="Genomic_DNA"/>
</dbReference>
<gene>
    <name evidence="1" type="ORF">PCC79_08790</name>
</gene>
<evidence type="ECO:0000313" key="2">
    <source>
        <dbReference type="Proteomes" id="UP001434337"/>
    </source>
</evidence>
<dbReference type="Gene3D" id="3.40.50.10900">
    <property type="entry name" value="PAC-like subunit"/>
    <property type="match status" value="1"/>
</dbReference>
<dbReference type="InterPro" id="IPR019151">
    <property type="entry name" value="Proteasome_assmbl_chaperone_2"/>
</dbReference>
<keyword evidence="2" id="KW-1185">Reference proteome</keyword>
<dbReference type="RefSeq" id="WP_342371610.1">
    <property type="nucleotide sequence ID" value="NZ_CP115965.1"/>
</dbReference>
<organism evidence="1 2">
    <name type="scientific">Propioniciclava soli</name>
    <dbReference type="NCBI Taxonomy" id="2775081"/>
    <lineage>
        <taxon>Bacteria</taxon>
        <taxon>Bacillati</taxon>
        <taxon>Actinomycetota</taxon>
        <taxon>Actinomycetes</taxon>
        <taxon>Propionibacteriales</taxon>
        <taxon>Propionibacteriaceae</taxon>
        <taxon>Propioniciclava</taxon>
    </lineage>
</organism>
<proteinExistence type="predicted"/>
<name>A0ABZ3C2I5_9ACTN</name>
<dbReference type="InterPro" id="IPR008492">
    <property type="entry name" value="Rv2714-like"/>
</dbReference>
<dbReference type="PIRSF" id="PIRSF028754">
    <property type="entry name" value="UCP028754"/>
    <property type="match status" value="1"/>
</dbReference>
<dbReference type="Proteomes" id="UP001434337">
    <property type="component" value="Chromosome"/>
</dbReference>
<accession>A0ABZ3C2I5</accession>
<reference evidence="1 2" key="1">
    <citation type="journal article" date="2023" name="Environ Microbiome">
        <title>A coral-associated actinobacterium mitigates coral bleaching under heat stress.</title>
        <authorList>
            <person name="Li J."/>
            <person name="Zou Y."/>
            <person name="Li Q."/>
            <person name="Zhang J."/>
            <person name="Bourne D.G."/>
            <person name="Lyu Y."/>
            <person name="Liu C."/>
            <person name="Zhang S."/>
        </authorList>
    </citation>
    <scope>NUCLEOTIDE SEQUENCE [LARGE SCALE GENOMIC DNA]</scope>
    <source>
        <strain evidence="1 2">SCSIO 13291</strain>
    </source>
</reference>
<dbReference type="Pfam" id="PF09754">
    <property type="entry name" value="PAC2"/>
    <property type="match status" value="1"/>
</dbReference>
<dbReference type="InterPro" id="IPR038389">
    <property type="entry name" value="PSMG2_sf"/>
</dbReference>
<dbReference type="SUPFAM" id="SSF159659">
    <property type="entry name" value="Cgl1923-like"/>
    <property type="match status" value="1"/>
</dbReference>
<evidence type="ECO:0000313" key="1">
    <source>
        <dbReference type="EMBL" id="WZW97023.1"/>
    </source>
</evidence>
<protein>
    <submittedName>
        <fullName evidence="1">PAC2 family protein</fullName>
    </submittedName>
</protein>
<sequence length="261" mass="28848">MVPVDLRHLRRPVVLAAFSGWNDAGDAATGAVDHLSGLGDTELAFALDPEDHYDFTETRPVLVRDESGERTLQWATTEVLVVHLEERDLVLINGPEPNFRWKAFCSSLVSLVRSVNPERVIAMGAMLADAPHSRPTPVSENGTDYEGPTGIVGIFAGACRDAGFDVTSLWASVPHYVSDPPNPKATVALLSRVEDLIDQTIELGDLPEHATVWEGRVNELVAEDPDIAEYVTDLEERYDTAEATGDEIALQFERYLRRRER</sequence>